<dbReference type="PANTHER" id="PTHR48098">
    <property type="entry name" value="ENTEROCHELIN ESTERASE-RELATED"/>
    <property type="match status" value="1"/>
</dbReference>
<dbReference type="InterPro" id="IPR050583">
    <property type="entry name" value="Mycobacterial_A85_antigen"/>
</dbReference>
<evidence type="ECO:0000313" key="2">
    <source>
        <dbReference type="Proteomes" id="UP000318336"/>
    </source>
</evidence>
<name>A0A542XG82_9MICO</name>
<dbReference type="Gene3D" id="3.40.50.1820">
    <property type="entry name" value="alpha/beta hydrolase"/>
    <property type="match status" value="1"/>
</dbReference>
<dbReference type="InterPro" id="IPR000801">
    <property type="entry name" value="Esterase-like"/>
</dbReference>
<evidence type="ECO:0000313" key="1">
    <source>
        <dbReference type="EMBL" id="TQL34820.1"/>
    </source>
</evidence>
<protein>
    <submittedName>
        <fullName evidence="1">Enterochelin esterase family protein</fullName>
    </submittedName>
</protein>
<accession>A0A542XG82</accession>
<proteinExistence type="predicted"/>
<dbReference type="InterPro" id="IPR029058">
    <property type="entry name" value="AB_hydrolase_fold"/>
</dbReference>
<gene>
    <name evidence="1" type="ORF">FB554_3001</name>
</gene>
<dbReference type="EMBL" id="VFOK01000001">
    <property type="protein sequence ID" value="TQL34820.1"/>
    <property type="molecule type" value="Genomic_DNA"/>
</dbReference>
<dbReference type="InterPro" id="IPR013783">
    <property type="entry name" value="Ig-like_fold"/>
</dbReference>
<dbReference type="SUPFAM" id="SSF81296">
    <property type="entry name" value="E set domains"/>
    <property type="match status" value="1"/>
</dbReference>
<dbReference type="Proteomes" id="UP000318336">
    <property type="component" value="Unassembled WGS sequence"/>
</dbReference>
<organism evidence="1 2">
    <name type="scientific">Barrientosiimonas humi</name>
    <dbReference type="NCBI Taxonomy" id="999931"/>
    <lineage>
        <taxon>Bacteria</taxon>
        <taxon>Bacillati</taxon>
        <taxon>Actinomycetota</taxon>
        <taxon>Actinomycetes</taxon>
        <taxon>Micrococcales</taxon>
        <taxon>Dermacoccaceae</taxon>
        <taxon>Barrientosiimonas</taxon>
    </lineage>
</organism>
<dbReference type="SUPFAM" id="SSF53474">
    <property type="entry name" value="alpha/beta-Hydrolases"/>
    <property type="match status" value="1"/>
</dbReference>
<dbReference type="OrthoDB" id="9775130at2"/>
<keyword evidence="2" id="KW-1185">Reference proteome</keyword>
<dbReference type="InterPro" id="IPR014756">
    <property type="entry name" value="Ig_E-set"/>
</dbReference>
<dbReference type="Gene3D" id="2.60.40.10">
    <property type="entry name" value="Immunoglobulins"/>
    <property type="match status" value="1"/>
</dbReference>
<dbReference type="GO" id="GO:0005975">
    <property type="term" value="P:carbohydrate metabolic process"/>
    <property type="evidence" value="ECO:0007669"/>
    <property type="project" value="UniProtKB-ARBA"/>
</dbReference>
<dbReference type="RefSeq" id="WP_142007166.1">
    <property type="nucleotide sequence ID" value="NZ_CAJTBP010000001.1"/>
</dbReference>
<dbReference type="PANTHER" id="PTHR48098:SF3">
    <property type="entry name" value="IRON(III) ENTEROBACTIN ESTERASE"/>
    <property type="match status" value="1"/>
</dbReference>
<reference evidence="1 2" key="1">
    <citation type="submission" date="2019-06" db="EMBL/GenBank/DDBJ databases">
        <title>Sequencing the genomes of 1000 actinobacteria strains.</title>
        <authorList>
            <person name="Klenk H.-P."/>
        </authorList>
    </citation>
    <scope>NUCLEOTIDE SEQUENCE [LARGE SCALE GENOMIC DNA]</scope>
    <source>
        <strain evidence="1 2">DSM 24617</strain>
    </source>
</reference>
<dbReference type="AlphaFoldDB" id="A0A542XG82"/>
<comment type="caution">
    <text evidence="1">The sequence shown here is derived from an EMBL/GenBank/DDBJ whole genome shotgun (WGS) entry which is preliminary data.</text>
</comment>
<sequence>MSETTALPVPTSTHKGKLAINRLRARRPLDEAAVDRFLARQGQVPVVEGPKCTFLFRGEADEVHVQHRIVGQPQRVPMRRVGETSLWYAIIELPAGSRVEYQLEVRRGEHVETANDPLNPRVAHSPVGSSSVLHAAGYVTPEWTQHDPDARPGEIVDLTISSRALRRESHCRVYLPARFRRRHSYPLLIVHDGDDYLRYAAMGTVLDNLIHRLDMAETIVVFTNPGDRLKEYPNSAAHARFVTAELMPRLAEELPLIERPDARCLMGASFGGVASLSVAVRNPDLFGSLLVQSGSFVFTDIGTEHGGGPAFDPVVRFMNRYRAAPTKVADRIFSSCGVYEPLIVPNRSMVPVFEAAGMQVRYVEARDGHSWENWRDRLRDGLSWVFPGPGKYYYE</sequence>
<dbReference type="Pfam" id="PF00756">
    <property type="entry name" value="Esterase"/>
    <property type="match status" value="1"/>
</dbReference>